<dbReference type="AlphaFoldDB" id="A0A285P1H8"/>
<keyword evidence="2" id="KW-0663">Pyridoxal phosphate</keyword>
<dbReference type="Pfam" id="PF00266">
    <property type="entry name" value="Aminotran_5"/>
    <property type="match status" value="1"/>
</dbReference>
<proteinExistence type="predicted"/>
<dbReference type="Proteomes" id="UP000219356">
    <property type="component" value="Unassembled WGS sequence"/>
</dbReference>
<accession>A0A285P1H8</accession>
<evidence type="ECO:0000256" key="2">
    <source>
        <dbReference type="ARBA" id="ARBA00022898"/>
    </source>
</evidence>
<evidence type="ECO:0000313" key="4">
    <source>
        <dbReference type="EMBL" id="SNZ15594.1"/>
    </source>
</evidence>
<dbReference type="InterPro" id="IPR000192">
    <property type="entry name" value="Aminotrans_V_dom"/>
</dbReference>
<dbReference type="PANTHER" id="PTHR43586">
    <property type="entry name" value="CYSTEINE DESULFURASE"/>
    <property type="match status" value="1"/>
</dbReference>
<dbReference type="Gene3D" id="3.40.640.10">
    <property type="entry name" value="Type I PLP-dependent aspartate aminotransferase-like (Major domain)"/>
    <property type="match status" value="1"/>
</dbReference>
<protein>
    <submittedName>
        <fullName evidence="4">Selenocysteine lyase/Cysteine desulfurase</fullName>
    </submittedName>
</protein>
<dbReference type="InterPro" id="IPR015421">
    <property type="entry name" value="PyrdxlP-dep_Trfase_major"/>
</dbReference>
<sequence length="401" mass="45553">MAKQVDWDKVRGLFNLNREYIHIGTSQYFVSHPKHIRDAIEKYRKKLDENPTNFTENNEENFPLQVRKKLVQYMGIDDPNLIALTDSATMGLGIIYTGLNINKDHDILTPEHNHYSHQEAIRQVANRTGASFREVPVYHQMKDVTEESLVQALLNEIRDNTVVIGLTWVQSDTGLKFPVKKFMNQLKKINKKRDKANQIIVVLDGTHGFGIETETFPELDCDFFITSCHKWLYGPRGTGFVAAKKEAWGSVTPVIPSYTILSMVSINEKHPKEMNGTQMTPGGFHSMEHRWALKDAFEFALDLGKDAIYERVHQLNRQVKEGLASMSHVTLHTPIADELSAGITAFEVKGMKSKNVVKKLHDKKIIGTVAPYQTAFARLTPGIYNTPEEIDQVLEAIHSLK</sequence>
<dbReference type="Gene3D" id="3.90.1150.10">
    <property type="entry name" value="Aspartate Aminotransferase, domain 1"/>
    <property type="match status" value="1"/>
</dbReference>
<evidence type="ECO:0000256" key="1">
    <source>
        <dbReference type="ARBA" id="ARBA00001933"/>
    </source>
</evidence>
<evidence type="ECO:0000259" key="3">
    <source>
        <dbReference type="Pfam" id="PF00266"/>
    </source>
</evidence>
<gene>
    <name evidence="4" type="ORF">SAMN05421503_2675</name>
</gene>
<dbReference type="PANTHER" id="PTHR43586:SF8">
    <property type="entry name" value="CYSTEINE DESULFURASE 1, CHLOROPLASTIC"/>
    <property type="match status" value="1"/>
</dbReference>
<name>A0A285P1H8_9BACI</name>
<dbReference type="RefSeq" id="WP_179637055.1">
    <property type="nucleotide sequence ID" value="NZ_OBEK01000004.1"/>
</dbReference>
<keyword evidence="4" id="KW-0456">Lyase</keyword>
<evidence type="ECO:0000313" key="5">
    <source>
        <dbReference type="Proteomes" id="UP000219356"/>
    </source>
</evidence>
<organism evidence="4 5">
    <name type="scientific">Terribacillus aidingensis</name>
    <dbReference type="NCBI Taxonomy" id="586416"/>
    <lineage>
        <taxon>Bacteria</taxon>
        <taxon>Bacillati</taxon>
        <taxon>Bacillota</taxon>
        <taxon>Bacilli</taxon>
        <taxon>Bacillales</taxon>
        <taxon>Bacillaceae</taxon>
        <taxon>Terribacillus</taxon>
    </lineage>
</organism>
<keyword evidence="5" id="KW-1185">Reference proteome</keyword>
<dbReference type="GO" id="GO:0016829">
    <property type="term" value="F:lyase activity"/>
    <property type="evidence" value="ECO:0007669"/>
    <property type="project" value="UniProtKB-KW"/>
</dbReference>
<comment type="cofactor">
    <cofactor evidence="1">
        <name>pyridoxal 5'-phosphate</name>
        <dbReference type="ChEBI" id="CHEBI:597326"/>
    </cofactor>
</comment>
<feature type="domain" description="Aminotransferase class V" evidence="3">
    <location>
        <begin position="33"/>
        <end position="392"/>
    </location>
</feature>
<dbReference type="InterPro" id="IPR015424">
    <property type="entry name" value="PyrdxlP-dep_Trfase"/>
</dbReference>
<reference evidence="5" key="1">
    <citation type="submission" date="2017-09" db="EMBL/GenBank/DDBJ databases">
        <authorList>
            <person name="Varghese N."/>
            <person name="Submissions S."/>
        </authorList>
    </citation>
    <scope>NUCLEOTIDE SEQUENCE [LARGE SCALE GENOMIC DNA]</scope>
    <source>
        <strain evidence="5">CGMCC 1.8913</strain>
    </source>
</reference>
<dbReference type="EMBL" id="OBEK01000004">
    <property type="protein sequence ID" value="SNZ15594.1"/>
    <property type="molecule type" value="Genomic_DNA"/>
</dbReference>
<dbReference type="SUPFAM" id="SSF53383">
    <property type="entry name" value="PLP-dependent transferases"/>
    <property type="match status" value="1"/>
</dbReference>
<dbReference type="InterPro" id="IPR015422">
    <property type="entry name" value="PyrdxlP-dep_Trfase_small"/>
</dbReference>